<feature type="non-terminal residue" evidence="13">
    <location>
        <position position="251"/>
    </location>
</feature>
<evidence type="ECO:0000256" key="5">
    <source>
        <dbReference type="ARBA" id="ARBA00022692"/>
    </source>
</evidence>
<evidence type="ECO:0000256" key="11">
    <source>
        <dbReference type="SAM" id="Phobius"/>
    </source>
</evidence>
<dbReference type="GO" id="GO:0046872">
    <property type="term" value="F:metal ion binding"/>
    <property type="evidence" value="ECO:0007669"/>
    <property type="project" value="UniProtKB-KW"/>
</dbReference>
<comment type="cofactor">
    <cofactor evidence="1">
        <name>heme b</name>
        <dbReference type="ChEBI" id="CHEBI:60344"/>
    </cofactor>
</comment>
<evidence type="ECO:0000256" key="9">
    <source>
        <dbReference type="ARBA" id="ARBA00023004"/>
    </source>
</evidence>
<feature type="transmembrane region" description="Helical" evidence="11">
    <location>
        <begin position="15"/>
        <end position="39"/>
    </location>
</feature>
<dbReference type="Gene3D" id="1.20.120.1770">
    <property type="match status" value="1"/>
</dbReference>
<proteinExistence type="predicted"/>
<feature type="transmembrane region" description="Helical" evidence="11">
    <location>
        <begin position="59"/>
        <end position="79"/>
    </location>
</feature>
<keyword evidence="4" id="KW-0349">Heme</keyword>
<dbReference type="EMBL" id="NCKU01001489">
    <property type="protein sequence ID" value="RWS12002.1"/>
    <property type="molecule type" value="Genomic_DNA"/>
</dbReference>
<dbReference type="AlphaFoldDB" id="A0A3S3Q184"/>
<feature type="transmembrane region" description="Helical" evidence="11">
    <location>
        <begin position="130"/>
        <end position="153"/>
    </location>
</feature>
<keyword evidence="9" id="KW-0408">Iron</keyword>
<keyword evidence="5 11" id="KW-0812">Transmembrane</keyword>
<dbReference type="SMART" id="SM00665">
    <property type="entry name" value="B561"/>
    <property type="match status" value="1"/>
</dbReference>
<evidence type="ECO:0000256" key="6">
    <source>
        <dbReference type="ARBA" id="ARBA00022723"/>
    </source>
</evidence>
<gene>
    <name evidence="13" type="ORF">B4U79_03184</name>
</gene>
<organism evidence="13 14">
    <name type="scientific">Dinothrombium tinctorium</name>
    <dbReference type="NCBI Taxonomy" id="1965070"/>
    <lineage>
        <taxon>Eukaryota</taxon>
        <taxon>Metazoa</taxon>
        <taxon>Ecdysozoa</taxon>
        <taxon>Arthropoda</taxon>
        <taxon>Chelicerata</taxon>
        <taxon>Arachnida</taxon>
        <taxon>Acari</taxon>
        <taxon>Acariformes</taxon>
        <taxon>Trombidiformes</taxon>
        <taxon>Prostigmata</taxon>
        <taxon>Anystina</taxon>
        <taxon>Parasitengona</taxon>
        <taxon>Trombidioidea</taxon>
        <taxon>Trombidiidae</taxon>
        <taxon>Dinothrombium</taxon>
    </lineage>
</organism>
<feature type="transmembrane region" description="Helical" evidence="11">
    <location>
        <begin position="86"/>
        <end position="110"/>
    </location>
</feature>
<dbReference type="OrthoDB" id="907479at2759"/>
<comment type="caution">
    <text evidence="13">The sequence shown here is derived from an EMBL/GenBank/DDBJ whole genome shotgun (WGS) entry which is preliminary data.</text>
</comment>
<dbReference type="GO" id="GO:0016491">
    <property type="term" value="F:oxidoreductase activity"/>
    <property type="evidence" value="ECO:0007669"/>
    <property type="project" value="InterPro"/>
</dbReference>
<dbReference type="Proteomes" id="UP000285301">
    <property type="component" value="Unassembled WGS sequence"/>
</dbReference>
<reference evidence="13 14" key="1">
    <citation type="journal article" date="2018" name="Gigascience">
        <title>Genomes of trombidid mites reveal novel predicted allergens and laterally-transferred genes associated with secondary metabolism.</title>
        <authorList>
            <person name="Dong X."/>
            <person name="Chaisiri K."/>
            <person name="Xia D."/>
            <person name="Armstrong S.D."/>
            <person name="Fang Y."/>
            <person name="Donnelly M.J."/>
            <person name="Kadowaki T."/>
            <person name="McGarry J.W."/>
            <person name="Darby A.C."/>
            <person name="Makepeace B.L."/>
        </authorList>
    </citation>
    <scope>NUCLEOTIDE SEQUENCE [LARGE SCALE GENOMIC DNA]</scope>
    <source>
        <strain evidence="13">UoL-WK</strain>
    </source>
</reference>
<evidence type="ECO:0000256" key="1">
    <source>
        <dbReference type="ARBA" id="ARBA00001970"/>
    </source>
</evidence>
<evidence type="ECO:0000259" key="12">
    <source>
        <dbReference type="PROSITE" id="PS50939"/>
    </source>
</evidence>
<keyword evidence="6" id="KW-0479">Metal-binding</keyword>
<keyword evidence="7" id="KW-0249">Electron transport</keyword>
<dbReference type="PROSITE" id="PS50939">
    <property type="entry name" value="CYTOCHROME_B561"/>
    <property type="match status" value="1"/>
</dbReference>
<dbReference type="GO" id="GO:0016020">
    <property type="term" value="C:membrane"/>
    <property type="evidence" value="ECO:0007669"/>
    <property type="project" value="UniProtKB-SubCell"/>
</dbReference>
<evidence type="ECO:0000256" key="7">
    <source>
        <dbReference type="ARBA" id="ARBA00022982"/>
    </source>
</evidence>
<protein>
    <submittedName>
        <fullName evidence="13">Cytochrome b561-like isoform X2</fullName>
    </submittedName>
</protein>
<keyword evidence="10 11" id="KW-0472">Membrane</keyword>
<name>A0A3S3Q184_9ACAR</name>
<feature type="domain" description="Cytochrome b561" evidence="12">
    <location>
        <begin position="22"/>
        <end position="225"/>
    </location>
</feature>
<dbReference type="InterPro" id="IPR006593">
    <property type="entry name" value="Cyt_b561/ferric_Rdtase_TM"/>
</dbReference>
<evidence type="ECO:0000256" key="3">
    <source>
        <dbReference type="ARBA" id="ARBA00022448"/>
    </source>
</evidence>
<sequence>MEGTAINSRENNAKIYLNIYIGSQIVGLLAICLTVVWISRYLEGFGWDDPILQFNYHPFFMVLGLVVVYGNSILVYRVLRKQRKYYLKLVHAALNFLAFIFASFAIFAVFDFHNRKNIPNMYSLHSWIGLGTFALFGLQFVGGFISFLSPGLAPFYRKLVMPYHIYGGVTLFAMACASCISGITEKALFSIGAAEYKKLPSAAFVLNFLGLSIVVFGLLVTFLVTREDYKRQPLPEEQNIQTSRDQTSSTF</sequence>
<feature type="transmembrane region" description="Helical" evidence="11">
    <location>
        <begin position="204"/>
        <end position="224"/>
    </location>
</feature>
<evidence type="ECO:0000256" key="8">
    <source>
        <dbReference type="ARBA" id="ARBA00022989"/>
    </source>
</evidence>
<keyword evidence="3" id="KW-0813">Transport</keyword>
<dbReference type="PANTHER" id="PTHR10106:SF0">
    <property type="entry name" value="LD36721P"/>
    <property type="match status" value="1"/>
</dbReference>
<feature type="transmembrane region" description="Helical" evidence="11">
    <location>
        <begin position="165"/>
        <end position="184"/>
    </location>
</feature>
<dbReference type="Pfam" id="PF03188">
    <property type="entry name" value="Cytochrom_B561"/>
    <property type="match status" value="1"/>
</dbReference>
<keyword evidence="14" id="KW-1185">Reference proteome</keyword>
<evidence type="ECO:0000313" key="14">
    <source>
        <dbReference type="Proteomes" id="UP000285301"/>
    </source>
</evidence>
<evidence type="ECO:0000256" key="10">
    <source>
        <dbReference type="ARBA" id="ARBA00023136"/>
    </source>
</evidence>
<dbReference type="InterPro" id="IPR043205">
    <property type="entry name" value="CYB561/CYBRD1-like"/>
</dbReference>
<dbReference type="PANTHER" id="PTHR10106">
    <property type="entry name" value="CYTOCHROME B561-RELATED"/>
    <property type="match status" value="1"/>
</dbReference>
<evidence type="ECO:0000256" key="2">
    <source>
        <dbReference type="ARBA" id="ARBA00004141"/>
    </source>
</evidence>
<evidence type="ECO:0000313" key="13">
    <source>
        <dbReference type="EMBL" id="RWS12002.1"/>
    </source>
</evidence>
<dbReference type="FunFam" id="1.20.120.1770:FF:000001">
    <property type="entry name" value="Cytochrome b reductase 1"/>
    <property type="match status" value="1"/>
</dbReference>
<evidence type="ECO:0000256" key="4">
    <source>
        <dbReference type="ARBA" id="ARBA00022617"/>
    </source>
</evidence>
<accession>A0A3S3Q184</accession>
<keyword evidence="8 11" id="KW-1133">Transmembrane helix</keyword>
<comment type="subcellular location">
    <subcellularLocation>
        <location evidence="2">Membrane</location>
        <topology evidence="2">Multi-pass membrane protein</topology>
    </subcellularLocation>
</comment>